<dbReference type="PANTHER" id="PTHR48101:SF4">
    <property type="entry name" value="METHYLMALONYL-COA MUTASE, MITOCHONDRIAL"/>
    <property type="match status" value="1"/>
</dbReference>
<organism evidence="2">
    <name type="scientific">Candidatus Kentrum sp. LFY</name>
    <dbReference type="NCBI Taxonomy" id="2126342"/>
    <lineage>
        <taxon>Bacteria</taxon>
        <taxon>Pseudomonadati</taxon>
        <taxon>Pseudomonadota</taxon>
        <taxon>Gammaproteobacteria</taxon>
        <taxon>Candidatus Kentrum</taxon>
    </lineage>
</organism>
<evidence type="ECO:0000313" key="2">
    <source>
        <dbReference type="EMBL" id="VFJ99310.1"/>
    </source>
</evidence>
<dbReference type="GO" id="GO:0005737">
    <property type="term" value="C:cytoplasm"/>
    <property type="evidence" value="ECO:0007669"/>
    <property type="project" value="TreeGrafter"/>
</dbReference>
<dbReference type="GO" id="GO:0031419">
    <property type="term" value="F:cobalamin binding"/>
    <property type="evidence" value="ECO:0007669"/>
    <property type="project" value="InterPro"/>
</dbReference>
<evidence type="ECO:0000259" key="1">
    <source>
        <dbReference type="Pfam" id="PF01642"/>
    </source>
</evidence>
<dbReference type="PANTHER" id="PTHR48101">
    <property type="entry name" value="METHYLMALONYL-COA MUTASE, MITOCHONDRIAL-RELATED"/>
    <property type="match status" value="1"/>
</dbReference>
<dbReference type="AlphaFoldDB" id="A0A450V3E8"/>
<sequence>MNRNPDFTTLSYDAIGFPASGFEAWKKQAEKLSGKPLDELVSKTMEHIDVKPLYTKEDLSGFDYLDYVAGIPPYLRGPYPSMYVTRPWTVRQYAGFSTAEESNAFYRRNLAAGQMGLSIAFRSRHPPGLRLRQPARRRRRRQGRSRHRLHGKYGYCSVCNFSRSVSENYRLTGRSCTRWEHPLRRHPAGQDVRLHDHERRRPPRPLLLHRLRRKIC</sequence>
<reference evidence="2" key="1">
    <citation type="submission" date="2019-02" db="EMBL/GenBank/DDBJ databases">
        <authorList>
            <person name="Gruber-Vodicka R. H."/>
            <person name="Seah K. B. B."/>
        </authorList>
    </citation>
    <scope>NUCLEOTIDE SEQUENCE</scope>
    <source>
        <strain evidence="2">BECK_M6</strain>
    </source>
</reference>
<dbReference type="EMBL" id="CAADFH010000097">
    <property type="protein sequence ID" value="VFJ99310.1"/>
    <property type="molecule type" value="Genomic_DNA"/>
</dbReference>
<dbReference type="SUPFAM" id="SSF51703">
    <property type="entry name" value="Cobalamin (vitamin B12)-dependent enzymes"/>
    <property type="match status" value="1"/>
</dbReference>
<dbReference type="Pfam" id="PF01642">
    <property type="entry name" value="MM_CoA_mutase"/>
    <property type="match status" value="1"/>
</dbReference>
<proteinExistence type="predicted"/>
<feature type="domain" description="Methylmalonyl-CoA mutase alpha/beta chain catalytic" evidence="1">
    <location>
        <begin position="43"/>
        <end position="122"/>
    </location>
</feature>
<dbReference type="GO" id="GO:0004494">
    <property type="term" value="F:methylmalonyl-CoA mutase activity"/>
    <property type="evidence" value="ECO:0007669"/>
    <property type="project" value="TreeGrafter"/>
</dbReference>
<dbReference type="InterPro" id="IPR016176">
    <property type="entry name" value="Cbl-dep_enz_cat"/>
</dbReference>
<accession>A0A450V3E8</accession>
<protein>
    <submittedName>
        <fullName evidence="2">Methylmalonyl-CoA mutase</fullName>
    </submittedName>
</protein>
<gene>
    <name evidence="2" type="ORF">BECKLFY1418A_GA0070994_10974</name>
</gene>
<name>A0A450V3E8_9GAMM</name>
<dbReference type="Gene3D" id="3.20.20.240">
    <property type="entry name" value="Methylmalonyl-CoA mutase"/>
    <property type="match status" value="1"/>
</dbReference>
<dbReference type="GO" id="GO:0019678">
    <property type="term" value="P:propionate metabolic process, methylmalonyl pathway"/>
    <property type="evidence" value="ECO:0007669"/>
    <property type="project" value="TreeGrafter"/>
</dbReference>
<dbReference type="InterPro" id="IPR006099">
    <property type="entry name" value="MeMalonylCoA_mutase_a/b_cat"/>
</dbReference>